<protein>
    <submittedName>
        <fullName evidence="2">Predicted protein</fullName>
    </submittedName>
</protein>
<feature type="domain" description="DUF4116" evidence="1">
    <location>
        <begin position="518"/>
        <end position="560"/>
    </location>
</feature>
<gene>
    <name evidence="2" type="ORF">NAEGRDRAFT_48610</name>
</gene>
<organism evidence="3">
    <name type="scientific">Naegleria gruberi</name>
    <name type="common">Amoeba</name>
    <dbReference type="NCBI Taxonomy" id="5762"/>
    <lineage>
        <taxon>Eukaryota</taxon>
        <taxon>Discoba</taxon>
        <taxon>Heterolobosea</taxon>
        <taxon>Tetramitia</taxon>
        <taxon>Eutetramitia</taxon>
        <taxon>Vahlkampfiidae</taxon>
        <taxon>Naegleria</taxon>
    </lineage>
</organism>
<accession>D2VDG9</accession>
<dbReference type="VEuPathDB" id="AmoebaDB:NAEGRDRAFT_48610"/>
<dbReference type="RefSeq" id="XP_002677884.1">
    <property type="nucleotide sequence ID" value="XM_002677838.1"/>
</dbReference>
<feature type="domain" description="DUF4116" evidence="1">
    <location>
        <begin position="757"/>
        <end position="802"/>
    </location>
</feature>
<dbReference type="EMBL" id="GG738864">
    <property type="protein sequence ID" value="EFC45140.1"/>
    <property type="molecule type" value="Genomic_DNA"/>
</dbReference>
<evidence type="ECO:0000259" key="1">
    <source>
        <dbReference type="Pfam" id="PF13475"/>
    </source>
</evidence>
<keyword evidence="3" id="KW-1185">Reference proteome</keyword>
<reference evidence="2 3" key="1">
    <citation type="journal article" date="2010" name="Cell">
        <title>The genome of Naegleria gruberi illuminates early eukaryotic versatility.</title>
        <authorList>
            <person name="Fritz-Laylin L.K."/>
            <person name="Prochnik S.E."/>
            <person name="Ginger M.L."/>
            <person name="Dacks J.B."/>
            <person name="Carpenter M.L."/>
            <person name="Field M.C."/>
            <person name="Kuo A."/>
            <person name="Paredez A."/>
            <person name="Chapman J."/>
            <person name="Pham J."/>
            <person name="Shu S."/>
            <person name="Neupane R."/>
            <person name="Cipriano M."/>
            <person name="Mancuso J."/>
            <person name="Tu H."/>
            <person name="Salamov A."/>
            <person name="Lindquist E."/>
            <person name="Shapiro H."/>
            <person name="Lucas S."/>
            <person name="Grigoriev I.V."/>
            <person name="Cande W.Z."/>
            <person name="Fulton C."/>
            <person name="Rokhsar D.S."/>
            <person name="Dawson S.C."/>
        </authorList>
    </citation>
    <scope>NUCLEOTIDE SEQUENCE [LARGE SCALE GENOMIC DNA]</scope>
    <source>
        <strain evidence="2 3">NEG-M</strain>
    </source>
</reference>
<dbReference type="Proteomes" id="UP000006671">
    <property type="component" value="Unassembled WGS sequence"/>
</dbReference>
<feature type="domain" description="DUF4116" evidence="1">
    <location>
        <begin position="419"/>
        <end position="462"/>
    </location>
</feature>
<dbReference type="AlphaFoldDB" id="D2VDG9"/>
<dbReference type="InterPro" id="IPR025197">
    <property type="entry name" value="DUF4116"/>
</dbReference>
<dbReference type="GeneID" id="8850363"/>
<dbReference type="Pfam" id="PF13475">
    <property type="entry name" value="DUF4116"/>
    <property type="match status" value="3"/>
</dbReference>
<sequence length="989" mass="116782">MQRSQQQQTIKLAKAKQKKTISSERLPTETFTSIVRDCLKLKLDIRPLQFKKKFSNGTDFLYDKVKNLKAVCREINRGDNVMMKIIFTCQDSQPIIPNYIQGAESNIEKHKISYPDKIMSIDTLRIDIEFPYHNSITEVAKKINLHEEELINSLITIIDMDDHQVYFKMKTNYFNEDKEHLYRYIVIGKMDQSEHAFIFDVSDFSNICGTNGAIPKNLKKIYDLCMPQDLAQYFEKTGCSSTNSDTSVRRVGFGMFFRSDTRPSRERCRRHYYSGWESDGSVATLVNSYSRNGDYGIQILAQGARKFYPTEYSGNAIIFLDCKISSDLLSGMYQHSKRIQLYKQIILQFYMYKMDVPLSDTLKNDRQFILQALQYDFIFHKYGKKFVEEFLRKDEEFIMEMIRVNPRIIRYCPKRPKYCLQAVKYDPQMLLYAPKEVKRSESIVWELFKRDASCLRYASQRLTSGPFAFKVFEYNESAFRTFCKHPFTINSISKREDLLKLVSMGSYYSKISPTLREDEEVQLAALNHDAYVWQLLRDDLKNDRNLAMEWVKKNREILGYTKFIHDYEFMVELIEENTIYFWDFKGEMKEQLFRKNKKLLMTALEDYKILDYHWIPIISTSWYSLPSSISQDREVIMLFLRKLCKNENGYRYFTFTVSGGNITINCDQYFKVCLENFQTDRDFFHLNLSKIGLNRVYAYADQSMKRDPKFIAFVFNSYPNNNITFEYDKNIVRELIPLLKTNPSQLFTDIRSLISDDKELLLLCIKNISPYCFNYASEHLKTNVDFIEECMRVNNSVIATVSLKLVRMNKELAILAFKKAVEIDIILPILKEYLADDELFQLLFQPYSNITSDRLLKICEELRISDNLKNDYELARRIMNRSIKFSIIFKDAPFIKELIIEKLIQGPICYLELNDCFKFDWDLFSTVYRKADYMGRTNLVYNNQHLKKKDVLVKLLGKGVYISDNDNGFIDKKITNVDFMLENCSQMLI</sequence>
<dbReference type="KEGG" id="ngr:NAEGRDRAFT_48610"/>
<proteinExistence type="predicted"/>
<evidence type="ECO:0000313" key="2">
    <source>
        <dbReference type="EMBL" id="EFC45140.1"/>
    </source>
</evidence>
<name>D2VDG9_NAEGR</name>
<dbReference type="InParanoid" id="D2VDG9"/>
<evidence type="ECO:0000313" key="3">
    <source>
        <dbReference type="Proteomes" id="UP000006671"/>
    </source>
</evidence>